<protein>
    <recommendedName>
        <fullName evidence="3">START domain-containing protein</fullName>
    </recommendedName>
</protein>
<dbReference type="PANTHER" id="PTHR19308">
    <property type="entry name" value="PHOSPHATIDYLCHOLINE TRANSFER PROTEIN"/>
    <property type="match status" value="1"/>
</dbReference>
<organism evidence="2">
    <name type="scientific">Phaeocystis antarctica</name>
    <dbReference type="NCBI Taxonomy" id="33657"/>
    <lineage>
        <taxon>Eukaryota</taxon>
        <taxon>Haptista</taxon>
        <taxon>Haptophyta</taxon>
        <taxon>Prymnesiophyceae</taxon>
        <taxon>Phaeocystales</taxon>
        <taxon>Phaeocystaceae</taxon>
        <taxon>Phaeocystis</taxon>
    </lineage>
</organism>
<dbReference type="PANTHER" id="PTHR19308:SF14">
    <property type="entry name" value="START DOMAIN-CONTAINING PROTEIN"/>
    <property type="match status" value="1"/>
</dbReference>
<dbReference type="Gene3D" id="3.30.530.20">
    <property type="match status" value="1"/>
</dbReference>
<proteinExistence type="predicted"/>
<sequence length="254" mass="27815">MWSPSVVSRTTFTARPIVLSLSLLLVPLLASLYLLTENGAELQTREGSTQTLLKHLDEALLNAPWVAFEEAEAYKSHTKSATNAVEGSPAAAAVVRVELIVDAPPRAVHAAFVKPELTKKWNSLVGEVKQLTASAQLQTYKFPWPLASREYAVDCRDQALRGHGFRTHCVPTEHQNAPRRADRVRGMSETLWQFTPVAGDPQRTTILFEGLVDPKGNVPKWLVDEIGKRASVSMVLSLGRVAQGHAGGKPPRIV</sequence>
<evidence type="ECO:0000256" key="1">
    <source>
        <dbReference type="SAM" id="Phobius"/>
    </source>
</evidence>
<reference evidence="2" key="1">
    <citation type="submission" date="2021-01" db="EMBL/GenBank/DDBJ databases">
        <authorList>
            <person name="Corre E."/>
            <person name="Pelletier E."/>
            <person name="Niang G."/>
            <person name="Scheremetjew M."/>
            <person name="Finn R."/>
            <person name="Kale V."/>
            <person name="Holt S."/>
            <person name="Cochrane G."/>
            <person name="Meng A."/>
            <person name="Brown T."/>
            <person name="Cohen L."/>
        </authorList>
    </citation>
    <scope>NUCLEOTIDE SEQUENCE</scope>
    <source>
        <strain evidence="2">CCMP1374</strain>
    </source>
</reference>
<dbReference type="AlphaFoldDB" id="A0A7S0EMQ7"/>
<gene>
    <name evidence="2" type="ORF">PANT1444_LOCUS10837</name>
</gene>
<dbReference type="InterPro" id="IPR023393">
    <property type="entry name" value="START-like_dom_sf"/>
</dbReference>
<keyword evidence="1" id="KW-1133">Transmembrane helix</keyword>
<keyword evidence="1" id="KW-0472">Membrane</keyword>
<evidence type="ECO:0008006" key="3">
    <source>
        <dbReference type="Google" id="ProtNLM"/>
    </source>
</evidence>
<feature type="transmembrane region" description="Helical" evidence="1">
    <location>
        <begin position="12"/>
        <end position="35"/>
    </location>
</feature>
<name>A0A7S0EMQ7_9EUKA</name>
<dbReference type="InterPro" id="IPR051213">
    <property type="entry name" value="START_lipid_transfer"/>
</dbReference>
<evidence type="ECO:0000313" key="2">
    <source>
        <dbReference type="EMBL" id="CAD8489703.1"/>
    </source>
</evidence>
<dbReference type="EMBL" id="HBEP01019326">
    <property type="protein sequence ID" value="CAD8489703.1"/>
    <property type="molecule type" value="Transcribed_RNA"/>
</dbReference>
<accession>A0A7S0EMQ7</accession>
<dbReference type="SUPFAM" id="SSF55961">
    <property type="entry name" value="Bet v1-like"/>
    <property type="match status" value="1"/>
</dbReference>
<keyword evidence="1" id="KW-0812">Transmembrane</keyword>